<protein>
    <recommendedName>
        <fullName evidence="1">DUF4123 domain-containing protein</fullName>
    </recommendedName>
</protein>
<organism evidence="2 3">
    <name type="scientific">Aggregatibacter aphrophilus ATCC 33389</name>
    <dbReference type="NCBI Taxonomy" id="985008"/>
    <lineage>
        <taxon>Bacteria</taxon>
        <taxon>Pseudomonadati</taxon>
        <taxon>Pseudomonadota</taxon>
        <taxon>Gammaproteobacteria</taxon>
        <taxon>Pasteurellales</taxon>
        <taxon>Pasteurellaceae</taxon>
        <taxon>Aggregatibacter</taxon>
    </lineage>
</organism>
<dbReference type="Proteomes" id="UP000272690">
    <property type="component" value="Chromosome"/>
</dbReference>
<dbReference type="RefSeq" id="WP_065336496.1">
    <property type="nucleotide sequence ID" value="NZ_LR134327.1"/>
</dbReference>
<dbReference type="EMBL" id="LR134327">
    <property type="protein sequence ID" value="VEF43932.1"/>
    <property type="molecule type" value="Genomic_DNA"/>
</dbReference>
<evidence type="ECO:0000313" key="2">
    <source>
        <dbReference type="EMBL" id="VEF43932.1"/>
    </source>
</evidence>
<proteinExistence type="predicted"/>
<accession>A0A448FAU3</accession>
<dbReference type="InterPro" id="IPR025391">
    <property type="entry name" value="DUF4123"/>
</dbReference>
<dbReference type="OrthoDB" id="7833020at2"/>
<dbReference type="Pfam" id="PF13503">
    <property type="entry name" value="DUF4123"/>
    <property type="match status" value="1"/>
</dbReference>
<sequence length="462" mass="54080">MSTSLWISTAYLQQPPSSDQFVALLAFADSRETFEQLVKTTFNTQKAHYCYQLAPLKAEVFFQRHGQIWLAYQANGLKEGEVRVVELVGEKPKEHFATETNYLLCHQINHVKLLDRQFGRHPKVFAPDEIFKLLFPNTPIPPDITQPSWSENWQEPTFLMPVLDEKTLEKDTALFGEPLPELKCYFILDANKHKYLAPENFHCRIESLFQGEFAEITKDIAPYLVEVIPYPDYSSESELMGLFSDEGAMTRFNWHEELGVFIHSRYDFDTVLRHLRHFPVMKDENGKWFFFRFYDPKVLRNYLEVIATSPEKLNKFFGYEKRIIHAFASGIGDSFHYYQLKALPEDTRNIPILLTEFEVNGFKDKKWLETREKMVGYIFKTYPHVYSPQEQEQLINNLDEARNKNYIYETAIVQYAVAKQSAVKNGRDFAALEKQLEQKFSAPLARAIQLFNLLNLEQENGK</sequence>
<reference evidence="2 3" key="1">
    <citation type="submission" date="2018-12" db="EMBL/GenBank/DDBJ databases">
        <authorList>
            <consortium name="Pathogen Informatics"/>
        </authorList>
    </citation>
    <scope>NUCLEOTIDE SEQUENCE [LARGE SCALE GENOMIC DNA]</scope>
    <source>
        <strain evidence="2 3">NCTC5906</strain>
    </source>
</reference>
<evidence type="ECO:0000313" key="3">
    <source>
        <dbReference type="Proteomes" id="UP000272690"/>
    </source>
</evidence>
<dbReference type="GeneID" id="49636117"/>
<gene>
    <name evidence="2" type="ORF">NCTC5906_01717</name>
</gene>
<dbReference type="AlphaFoldDB" id="A0A448FAU3"/>
<evidence type="ECO:0000259" key="1">
    <source>
        <dbReference type="Pfam" id="PF13503"/>
    </source>
</evidence>
<name>A0A448FAU3_AGGAP</name>
<feature type="domain" description="DUF4123" evidence="1">
    <location>
        <begin position="184"/>
        <end position="305"/>
    </location>
</feature>